<dbReference type="KEGG" id="smax:FJR03_00590"/>
<dbReference type="RefSeq" id="WP_193113748.1">
    <property type="nucleotide sequence ID" value="NZ_CP041165.1"/>
</dbReference>
<dbReference type="Proteomes" id="UP000593910">
    <property type="component" value="Chromosome"/>
</dbReference>
<sequence>MAKERIVLGGGCFWCVEAVYRNVKGVLFAVSGYTGGARPNPTYENVCSGATGHAEIVDIAYDNEIITLEEILDIFFAVHNPTTLNQQGADKGTQYRSVIYYANDDEKKIIEDSITKHQADFSDPIVTEVSPLGDVYPAEAYHQNYYNLNPMQGYCQVVIAPKLQKFMTYFPEKLA</sequence>
<dbReference type="GO" id="GO:0008113">
    <property type="term" value="F:peptide-methionine (S)-S-oxide reductase activity"/>
    <property type="evidence" value="ECO:0007669"/>
    <property type="project" value="UniProtKB-UniRule"/>
</dbReference>
<dbReference type="PANTHER" id="PTHR43774:SF1">
    <property type="entry name" value="PEPTIDE METHIONINE SULFOXIDE REDUCTASE MSRA 2"/>
    <property type="match status" value="1"/>
</dbReference>
<feature type="active site" evidence="4">
    <location>
        <position position="12"/>
    </location>
</feature>
<comment type="catalytic activity">
    <reaction evidence="2 4">
        <text>L-methionyl-[protein] + [thioredoxin]-disulfide + H2O = L-methionyl-(S)-S-oxide-[protein] + [thioredoxin]-dithiol</text>
        <dbReference type="Rhea" id="RHEA:14217"/>
        <dbReference type="Rhea" id="RHEA-COMP:10698"/>
        <dbReference type="Rhea" id="RHEA-COMP:10700"/>
        <dbReference type="Rhea" id="RHEA-COMP:12313"/>
        <dbReference type="Rhea" id="RHEA-COMP:12315"/>
        <dbReference type="ChEBI" id="CHEBI:15377"/>
        <dbReference type="ChEBI" id="CHEBI:16044"/>
        <dbReference type="ChEBI" id="CHEBI:29950"/>
        <dbReference type="ChEBI" id="CHEBI:44120"/>
        <dbReference type="ChEBI" id="CHEBI:50058"/>
        <dbReference type="EC" id="1.8.4.11"/>
    </reaction>
</comment>
<name>A0A7M3V984_9BACT</name>
<dbReference type="InterPro" id="IPR002569">
    <property type="entry name" value="Met_Sox_Rdtase_MsrA_dom"/>
</dbReference>
<dbReference type="HAMAP" id="MF_01401">
    <property type="entry name" value="MsrA"/>
    <property type="match status" value="1"/>
</dbReference>
<evidence type="ECO:0000313" key="6">
    <source>
        <dbReference type="EMBL" id="QOP40317.1"/>
    </source>
</evidence>
<evidence type="ECO:0000256" key="2">
    <source>
        <dbReference type="ARBA" id="ARBA00047806"/>
    </source>
</evidence>
<comment type="catalytic activity">
    <reaction evidence="3 4">
        <text>[thioredoxin]-disulfide + L-methionine + H2O = L-methionine (S)-S-oxide + [thioredoxin]-dithiol</text>
        <dbReference type="Rhea" id="RHEA:19993"/>
        <dbReference type="Rhea" id="RHEA-COMP:10698"/>
        <dbReference type="Rhea" id="RHEA-COMP:10700"/>
        <dbReference type="ChEBI" id="CHEBI:15377"/>
        <dbReference type="ChEBI" id="CHEBI:29950"/>
        <dbReference type="ChEBI" id="CHEBI:50058"/>
        <dbReference type="ChEBI" id="CHEBI:57844"/>
        <dbReference type="ChEBI" id="CHEBI:58772"/>
        <dbReference type="EC" id="1.8.4.11"/>
    </reaction>
</comment>
<feature type="domain" description="Peptide methionine sulphoxide reductase MsrA" evidence="5">
    <location>
        <begin position="6"/>
        <end position="156"/>
    </location>
</feature>
<comment type="similarity">
    <text evidence="4">Belongs to the MsrA Met sulfoxide reductase family.</text>
</comment>
<accession>A0A7M3V984</accession>
<keyword evidence="7" id="KW-1185">Reference proteome</keyword>
<comment type="function">
    <text evidence="4">Has an important function as a repair enzyme for proteins that have been inactivated by oxidation. Catalyzes the reversible oxidation-reduction of methionine sulfoxide in proteins to methionine.</text>
</comment>
<organism evidence="6 7">
    <name type="scientific">Sulfurimonas marina</name>
    <dbReference type="NCBI Taxonomy" id="2590551"/>
    <lineage>
        <taxon>Bacteria</taxon>
        <taxon>Pseudomonadati</taxon>
        <taxon>Campylobacterota</taxon>
        <taxon>Epsilonproteobacteria</taxon>
        <taxon>Campylobacterales</taxon>
        <taxon>Sulfurimonadaceae</taxon>
        <taxon>Sulfurimonas</taxon>
    </lineage>
</organism>
<evidence type="ECO:0000256" key="3">
    <source>
        <dbReference type="ARBA" id="ARBA00048782"/>
    </source>
</evidence>
<evidence type="ECO:0000256" key="4">
    <source>
        <dbReference type="HAMAP-Rule" id="MF_01401"/>
    </source>
</evidence>
<dbReference type="SUPFAM" id="SSF55068">
    <property type="entry name" value="Peptide methionine sulfoxide reductase"/>
    <property type="match status" value="1"/>
</dbReference>
<keyword evidence="1 4" id="KW-0560">Oxidoreductase</keyword>
<evidence type="ECO:0000313" key="7">
    <source>
        <dbReference type="Proteomes" id="UP000593910"/>
    </source>
</evidence>
<dbReference type="Pfam" id="PF01625">
    <property type="entry name" value="PMSR"/>
    <property type="match status" value="1"/>
</dbReference>
<reference evidence="6 7" key="1">
    <citation type="submission" date="2019-06" db="EMBL/GenBank/DDBJ databases">
        <title>Sulfurimonas gotlandica sp. nov., a chemoautotrophic and psychrotolerant epsilonproteobacterium isolated from a pelagic redoxcline, and an emended description of the genus Sulfurimonas.</title>
        <authorList>
            <person name="Wang S."/>
            <person name="Jiang L."/>
            <person name="Shao Z."/>
        </authorList>
    </citation>
    <scope>NUCLEOTIDE SEQUENCE [LARGE SCALE GENOMIC DNA]</scope>
    <source>
        <strain evidence="6 7">B2</strain>
    </source>
</reference>
<dbReference type="Gene3D" id="3.30.1060.10">
    <property type="entry name" value="Peptide methionine sulphoxide reductase MsrA"/>
    <property type="match status" value="1"/>
</dbReference>
<dbReference type="EMBL" id="CP041165">
    <property type="protein sequence ID" value="QOP40317.1"/>
    <property type="molecule type" value="Genomic_DNA"/>
</dbReference>
<gene>
    <name evidence="4 6" type="primary">msrA</name>
    <name evidence="6" type="ORF">FJR03_00590</name>
</gene>
<dbReference type="PANTHER" id="PTHR43774">
    <property type="entry name" value="PEPTIDE METHIONINE SULFOXIDE REDUCTASE"/>
    <property type="match status" value="1"/>
</dbReference>
<evidence type="ECO:0000256" key="1">
    <source>
        <dbReference type="ARBA" id="ARBA00023002"/>
    </source>
</evidence>
<dbReference type="AlphaFoldDB" id="A0A7M3V984"/>
<dbReference type="InterPro" id="IPR036509">
    <property type="entry name" value="Met_Sox_Rdtase_MsrA_sf"/>
</dbReference>
<dbReference type="NCBIfam" id="TIGR00401">
    <property type="entry name" value="msrA"/>
    <property type="match status" value="1"/>
</dbReference>
<protein>
    <recommendedName>
        <fullName evidence="4">Peptide methionine sulfoxide reductase MsrA</fullName>
        <shortName evidence="4">Protein-methionine-S-oxide reductase</shortName>
        <ecNumber evidence="4">1.8.4.11</ecNumber>
    </recommendedName>
    <alternativeName>
        <fullName evidence="4">Peptide-methionine (S)-S-oxide reductase</fullName>
        <shortName evidence="4">Peptide Met(O) reductase</shortName>
    </alternativeName>
</protein>
<evidence type="ECO:0000259" key="5">
    <source>
        <dbReference type="Pfam" id="PF01625"/>
    </source>
</evidence>
<dbReference type="EC" id="1.8.4.11" evidence="4"/>
<proteinExistence type="inferred from homology"/>